<sequence length="131" mass="15262">MSDYKQNSGGSSHIDLINQRLLGYYQDLQKKLFECVRNEKLQNKEILKELHEILRKQFKSDPNSRCLIFVATRNCASKLADHLKKVPELPIFYNKERKTKASNRIQPLGEAIETNIQGRSQLLNGFRSKKQ</sequence>
<evidence type="ECO:0000313" key="1">
    <source>
        <dbReference type="Proteomes" id="UP000887563"/>
    </source>
</evidence>
<reference evidence="2" key="1">
    <citation type="submission" date="2022-11" db="UniProtKB">
        <authorList>
            <consortium name="WormBaseParasite"/>
        </authorList>
    </citation>
    <scope>IDENTIFICATION</scope>
</reference>
<dbReference type="WBParaSite" id="Minc3s01174g21409">
    <property type="protein sequence ID" value="Minc3s01174g21409"/>
    <property type="gene ID" value="Minc3s01174g21409"/>
</dbReference>
<dbReference type="Gene3D" id="1.20.1320.30">
    <property type="match status" value="1"/>
</dbReference>
<keyword evidence="1" id="KW-1185">Reference proteome</keyword>
<name>A0A914M9T0_MELIC</name>
<dbReference type="Proteomes" id="UP000887563">
    <property type="component" value="Unplaced"/>
</dbReference>
<evidence type="ECO:0000313" key="2">
    <source>
        <dbReference type="WBParaSite" id="Minc3s01174g21409"/>
    </source>
</evidence>
<dbReference type="AlphaFoldDB" id="A0A914M9T0"/>
<dbReference type="InterPro" id="IPR027417">
    <property type="entry name" value="P-loop_NTPase"/>
</dbReference>
<organism evidence="1 2">
    <name type="scientific">Meloidogyne incognita</name>
    <name type="common">Southern root-knot nematode worm</name>
    <name type="synonym">Oxyuris incognita</name>
    <dbReference type="NCBI Taxonomy" id="6306"/>
    <lineage>
        <taxon>Eukaryota</taxon>
        <taxon>Metazoa</taxon>
        <taxon>Ecdysozoa</taxon>
        <taxon>Nematoda</taxon>
        <taxon>Chromadorea</taxon>
        <taxon>Rhabditida</taxon>
        <taxon>Tylenchina</taxon>
        <taxon>Tylenchomorpha</taxon>
        <taxon>Tylenchoidea</taxon>
        <taxon>Meloidogynidae</taxon>
        <taxon>Meloidogyninae</taxon>
        <taxon>Meloidogyne</taxon>
        <taxon>Meloidogyne incognita group</taxon>
    </lineage>
</organism>
<dbReference type="Gene3D" id="3.40.50.300">
    <property type="entry name" value="P-loop containing nucleotide triphosphate hydrolases"/>
    <property type="match status" value="1"/>
</dbReference>
<accession>A0A914M9T0</accession>
<protein>
    <submittedName>
        <fullName evidence="2">Uncharacterized protein</fullName>
    </submittedName>
</protein>
<proteinExistence type="predicted"/>